<dbReference type="Proteomes" id="UP000001964">
    <property type="component" value="Chromosome"/>
</dbReference>
<evidence type="ECO:0000256" key="1">
    <source>
        <dbReference type="ARBA" id="ARBA00037217"/>
    </source>
</evidence>
<dbReference type="KEGG" id="mmr:Mmar10_0308"/>
<dbReference type="AlphaFoldDB" id="Q0ASY6"/>
<dbReference type="SUPFAM" id="SSF51905">
    <property type="entry name" value="FAD/NAD(P)-binding domain"/>
    <property type="match status" value="1"/>
</dbReference>
<dbReference type="Pfam" id="PF01593">
    <property type="entry name" value="Amino_oxidase"/>
    <property type="match status" value="1"/>
</dbReference>
<dbReference type="InterPro" id="IPR036188">
    <property type="entry name" value="FAD/NAD-bd_sf"/>
</dbReference>
<organism evidence="5 6">
    <name type="scientific">Maricaulis maris (strain MCS10)</name>
    <name type="common">Caulobacter maris</name>
    <dbReference type="NCBI Taxonomy" id="394221"/>
    <lineage>
        <taxon>Bacteria</taxon>
        <taxon>Pseudomonadati</taxon>
        <taxon>Pseudomonadota</taxon>
        <taxon>Alphaproteobacteria</taxon>
        <taxon>Maricaulales</taxon>
        <taxon>Maricaulaceae</taxon>
        <taxon>Maricaulis</taxon>
    </lineage>
</organism>
<gene>
    <name evidence="5" type="ordered locus">Mmar10_0308</name>
</gene>
<evidence type="ECO:0000313" key="6">
    <source>
        <dbReference type="Proteomes" id="UP000001964"/>
    </source>
</evidence>
<comment type="subunit">
    <text evidence="2">Interacts with COX5B; this interaction may contribute to localize PYROXD2 to the inner face of the inner mitochondrial membrane.</text>
</comment>
<evidence type="ECO:0000256" key="2">
    <source>
        <dbReference type="ARBA" id="ARBA00038825"/>
    </source>
</evidence>
<proteinExistence type="predicted"/>
<dbReference type="Pfam" id="PF13450">
    <property type="entry name" value="NAD_binding_8"/>
    <property type="match status" value="1"/>
</dbReference>
<dbReference type="HOGENOM" id="CLU_019327_0_1_5"/>
<evidence type="ECO:0000259" key="4">
    <source>
        <dbReference type="Pfam" id="PF01593"/>
    </source>
</evidence>
<accession>Q0ASY6</accession>
<dbReference type="Gene3D" id="3.50.50.60">
    <property type="entry name" value="FAD/NAD(P)-binding domain"/>
    <property type="match status" value="2"/>
</dbReference>
<dbReference type="EMBL" id="CP000449">
    <property type="protein sequence ID" value="ABI64601.1"/>
    <property type="molecule type" value="Genomic_DNA"/>
</dbReference>
<evidence type="ECO:0000256" key="3">
    <source>
        <dbReference type="ARBA" id="ARBA00040298"/>
    </source>
</evidence>
<protein>
    <recommendedName>
        <fullName evidence="3">Pyridine nucleotide-disulfide oxidoreductase domain-containing protein 2</fullName>
    </recommendedName>
</protein>
<comment type="function">
    <text evidence="1">Probable oxidoreductase that may play a role as regulator of mitochondrial function.</text>
</comment>
<keyword evidence="6" id="KW-1185">Reference proteome</keyword>
<dbReference type="InterPro" id="IPR002937">
    <property type="entry name" value="Amino_oxidase"/>
</dbReference>
<dbReference type="PANTHER" id="PTHR10668">
    <property type="entry name" value="PHYTOENE DEHYDROGENASE"/>
    <property type="match status" value="1"/>
</dbReference>
<dbReference type="GO" id="GO:0016491">
    <property type="term" value="F:oxidoreductase activity"/>
    <property type="evidence" value="ECO:0007669"/>
    <property type="project" value="InterPro"/>
</dbReference>
<dbReference type="STRING" id="394221.Mmar10_0308"/>
<dbReference type="OrthoDB" id="9774675at2"/>
<dbReference type="PANTHER" id="PTHR10668:SF103">
    <property type="entry name" value="PYRIDINE NUCLEOTIDE-DISULFIDE OXIDOREDUCTASE DOMAIN-CONTAINING PROTEIN 2"/>
    <property type="match status" value="1"/>
</dbReference>
<dbReference type="PRINTS" id="PR00419">
    <property type="entry name" value="ADXRDTASE"/>
</dbReference>
<dbReference type="RefSeq" id="WP_011642248.1">
    <property type="nucleotide sequence ID" value="NC_008347.1"/>
</dbReference>
<evidence type="ECO:0000313" key="5">
    <source>
        <dbReference type="EMBL" id="ABI64601.1"/>
    </source>
</evidence>
<reference evidence="5 6" key="1">
    <citation type="submission" date="2006-08" db="EMBL/GenBank/DDBJ databases">
        <title>Complete sequence of Maricaulis maris MCS10.</title>
        <authorList>
            <consortium name="US DOE Joint Genome Institute"/>
            <person name="Copeland A."/>
            <person name="Lucas S."/>
            <person name="Lapidus A."/>
            <person name="Barry K."/>
            <person name="Detter J.C."/>
            <person name="Glavina del Rio T."/>
            <person name="Hammon N."/>
            <person name="Israni S."/>
            <person name="Dalin E."/>
            <person name="Tice H."/>
            <person name="Pitluck S."/>
            <person name="Saunders E."/>
            <person name="Brettin T."/>
            <person name="Bruce D."/>
            <person name="Han C."/>
            <person name="Tapia R."/>
            <person name="Gilna P."/>
            <person name="Schmutz J."/>
            <person name="Larimer F."/>
            <person name="Land M."/>
            <person name="Hauser L."/>
            <person name="Kyrpides N."/>
            <person name="Mikhailova N."/>
            <person name="Viollier P."/>
            <person name="Stephens C."/>
            <person name="Richardson P."/>
        </authorList>
    </citation>
    <scope>NUCLEOTIDE SEQUENCE [LARGE SCALE GENOMIC DNA]</scope>
    <source>
        <strain evidence="5 6">MCS10</strain>
    </source>
</reference>
<feature type="domain" description="Amine oxidase" evidence="4">
    <location>
        <begin position="221"/>
        <end position="539"/>
    </location>
</feature>
<sequence length="547" mass="58190">MATLTRLSAHTSHRPNPDRDIVIIGGGHNGLVCAAYLAKAGLKVTVLERRDVVGGAAVTEEFHPGFRNSVASYTVSLLNPKVIADLDLHGHGLEIVERKIGNFLPLEDGYLLAGDGLTADQVRKFSATDAEQLAEYSDRLEVVADTLRALVLETPPNLSDGGWLGAIPELLKAANLGGRLGSMSITARRDLLDLFSKSAGDWLDGWFESDAIKALFGFDSIVGNFASPYTPGSAYVLLHHLFGEVNGKKGAWGHAIGGMGAITQAMARCCEARGVEIRTGCTVEEVLVVDGGAGTVVLGSGETLSARAVVSNLNPKLLFGSLIDPAALPADFNERIRHYKCGSGTFRMNLALDRLPDFTALPGPGDHLTAGIIMAPSLAYMEQAYADARRQGWSNEPIIEMLIPSTLDPTLAPDGQHVASLFCQHVAPELSGGRDWDDHRDEVAKVMINAVDKWAPGFANSVLGYQALTPKDLERTFGLVGGDIFHGALSLDQLFSARPVLGHADHRCPIKNLYQCGAGTHPGGGVTGAPGHNAAREILKDFGKRMG</sequence>
<name>Q0ASY6_MARMM</name>
<dbReference type="eggNOG" id="COG1233">
    <property type="taxonomic scope" value="Bacteria"/>
</dbReference>